<reference evidence="2" key="1">
    <citation type="submission" date="2022-09" db="EMBL/GenBank/DDBJ databases">
        <title>Novosphingobium sp. Nov., a polycyclic aromatic hydrocarbon-degrading bacterium isolated form mangrove sediments in HongKong.</title>
        <authorList>
            <person name="Hu Z."/>
        </authorList>
    </citation>
    <scope>NUCLEOTIDE SEQUENCE</scope>
    <source>
        <strain evidence="2">HK4-1</strain>
    </source>
</reference>
<accession>A0ABT2I115</accession>
<keyword evidence="3" id="KW-1185">Reference proteome</keyword>
<dbReference type="RefSeq" id="WP_260043659.1">
    <property type="nucleotide sequence ID" value="NZ_JANZXA010000001.1"/>
</dbReference>
<name>A0ABT2I115_9SPHN</name>
<feature type="region of interest" description="Disordered" evidence="1">
    <location>
        <begin position="1"/>
        <end position="21"/>
    </location>
</feature>
<evidence type="ECO:0000256" key="1">
    <source>
        <dbReference type="SAM" id="MobiDB-lite"/>
    </source>
</evidence>
<comment type="caution">
    <text evidence="2">The sequence shown here is derived from an EMBL/GenBank/DDBJ whole genome shotgun (WGS) entry which is preliminary data.</text>
</comment>
<proteinExistence type="predicted"/>
<evidence type="ECO:0000313" key="2">
    <source>
        <dbReference type="EMBL" id="MCT2398498.1"/>
    </source>
</evidence>
<dbReference type="EMBL" id="JANZXA010000001">
    <property type="protein sequence ID" value="MCT2398498.1"/>
    <property type="molecule type" value="Genomic_DNA"/>
</dbReference>
<protein>
    <submittedName>
        <fullName evidence="2">Uncharacterized protein</fullName>
    </submittedName>
</protein>
<gene>
    <name evidence="2" type="ORF">NZK81_02950</name>
</gene>
<organism evidence="2 3">
    <name type="scientific">Novosphingobium mangrovi</name>
    <name type="common">ex Huang et al. 2023</name>
    <dbReference type="NCBI Taxonomy" id="2976432"/>
    <lineage>
        <taxon>Bacteria</taxon>
        <taxon>Pseudomonadati</taxon>
        <taxon>Pseudomonadota</taxon>
        <taxon>Alphaproteobacteria</taxon>
        <taxon>Sphingomonadales</taxon>
        <taxon>Sphingomonadaceae</taxon>
        <taxon>Novosphingobium</taxon>
    </lineage>
</organism>
<dbReference type="Proteomes" id="UP001165583">
    <property type="component" value="Unassembled WGS sequence"/>
</dbReference>
<sequence>MSAPASQPRRATGGDPDEWSGTLYPGQKVFAHSRKWSAEGWVPQWDEAVIVDPCVMNDPDFHGMVEIQIEGVINRTFVHRHSLAPRYGAERFVVAPERNCTLTGGAMGLCALALLRKFEQWQARADADGDDCEYLNGPAWDDLAHIASQARDLLRHVRASADA</sequence>
<evidence type="ECO:0000313" key="3">
    <source>
        <dbReference type="Proteomes" id="UP001165583"/>
    </source>
</evidence>